<proteinExistence type="predicted"/>
<gene>
    <name evidence="6" type="ORF">VCS650_LOCUS4200</name>
</gene>
<feature type="repeat" description="NHL" evidence="2">
    <location>
        <begin position="933"/>
        <end position="970"/>
    </location>
</feature>
<dbReference type="InterPro" id="IPR032867">
    <property type="entry name" value="DYW_dom"/>
</dbReference>
<keyword evidence="4" id="KW-0472">Membrane</keyword>
<dbReference type="PANTHER" id="PTHR24104">
    <property type="entry name" value="E3 UBIQUITIN-PROTEIN LIGASE NHLRC1-RELATED"/>
    <property type="match status" value="1"/>
</dbReference>
<feature type="region of interest" description="Disordered" evidence="3">
    <location>
        <begin position="614"/>
        <end position="661"/>
    </location>
</feature>
<dbReference type="Pfam" id="PF01436">
    <property type="entry name" value="NHL"/>
    <property type="match status" value="1"/>
</dbReference>
<evidence type="ECO:0000256" key="3">
    <source>
        <dbReference type="SAM" id="MobiDB-lite"/>
    </source>
</evidence>
<keyword evidence="4" id="KW-1133">Transmembrane helix</keyword>
<dbReference type="SUPFAM" id="SSF56399">
    <property type="entry name" value="ADP-ribosylation"/>
    <property type="match status" value="1"/>
</dbReference>
<dbReference type="PROSITE" id="PS51996">
    <property type="entry name" value="TR_MART"/>
    <property type="match status" value="1"/>
</dbReference>
<keyword evidence="1" id="KW-0677">Repeat</keyword>
<dbReference type="CDD" id="cd05819">
    <property type="entry name" value="NHL"/>
    <property type="match status" value="1"/>
</dbReference>
<feature type="transmembrane region" description="Helical" evidence="4">
    <location>
        <begin position="534"/>
        <end position="554"/>
    </location>
</feature>
<dbReference type="EMBL" id="CAJNON010000023">
    <property type="protein sequence ID" value="CAF0804484.1"/>
    <property type="molecule type" value="Genomic_DNA"/>
</dbReference>
<keyword evidence="4" id="KW-0812">Transmembrane</keyword>
<dbReference type="InterPro" id="IPR050952">
    <property type="entry name" value="TRIM-NHL_E3_ligases"/>
</dbReference>
<dbReference type="Gene3D" id="1.25.40.10">
    <property type="entry name" value="Tetratricopeptide repeat domain"/>
    <property type="match status" value="1"/>
</dbReference>
<evidence type="ECO:0000313" key="7">
    <source>
        <dbReference type="Proteomes" id="UP000663891"/>
    </source>
</evidence>
<evidence type="ECO:0000256" key="1">
    <source>
        <dbReference type="ARBA" id="ARBA00022737"/>
    </source>
</evidence>
<dbReference type="Proteomes" id="UP000663891">
    <property type="component" value="Unassembled WGS sequence"/>
</dbReference>
<dbReference type="AlphaFoldDB" id="A0A813T2P9"/>
<dbReference type="Pfam" id="PF14432">
    <property type="entry name" value="DYW_deaminase"/>
    <property type="match status" value="1"/>
</dbReference>
<protein>
    <recommendedName>
        <fullName evidence="5">DYW domain-containing protein</fullName>
    </recommendedName>
</protein>
<evidence type="ECO:0000313" key="6">
    <source>
        <dbReference type="EMBL" id="CAF0804484.1"/>
    </source>
</evidence>
<dbReference type="InterPro" id="IPR011042">
    <property type="entry name" value="6-blade_b-propeller_TolB-like"/>
</dbReference>
<dbReference type="GO" id="GO:0008270">
    <property type="term" value="F:zinc ion binding"/>
    <property type="evidence" value="ECO:0007669"/>
    <property type="project" value="UniProtKB-KW"/>
</dbReference>
<evidence type="ECO:0000259" key="5">
    <source>
        <dbReference type="Pfam" id="PF14432"/>
    </source>
</evidence>
<accession>A0A813T2P9</accession>
<dbReference type="Gene3D" id="2.120.10.30">
    <property type="entry name" value="TolB, C-terminal domain"/>
    <property type="match status" value="1"/>
</dbReference>
<evidence type="ECO:0000256" key="4">
    <source>
        <dbReference type="SAM" id="Phobius"/>
    </source>
</evidence>
<comment type="caution">
    <text evidence="6">The sequence shown here is derived from an EMBL/GenBank/DDBJ whole genome shotgun (WGS) entry which is preliminary data.</text>
</comment>
<evidence type="ECO:0000256" key="2">
    <source>
        <dbReference type="PROSITE-ProRule" id="PRU00504"/>
    </source>
</evidence>
<dbReference type="InterPro" id="IPR001258">
    <property type="entry name" value="NHL_repeat"/>
</dbReference>
<dbReference type="PROSITE" id="PS51125">
    <property type="entry name" value="NHL"/>
    <property type="match status" value="1"/>
</dbReference>
<dbReference type="Gene3D" id="3.90.176.10">
    <property type="entry name" value="Toxin ADP-ribosyltransferase, Chain A, domain 1"/>
    <property type="match status" value="1"/>
</dbReference>
<dbReference type="InterPro" id="IPR011990">
    <property type="entry name" value="TPR-like_helical_dom_sf"/>
</dbReference>
<organism evidence="6 7">
    <name type="scientific">Adineta steineri</name>
    <dbReference type="NCBI Taxonomy" id="433720"/>
    <lineage>
        <taxon>Eukaryota</taxon>
        <taxon>Metazoa</taxon>
        <taxon>Spiralia</taxon>
        <taxon>Gnathifera</taxon>
        <taxon>Rotifera</taxon>
        <taxon>Eurotatoria</taxon>
        <taxon>Bdelloidea</taxon>
        <taxon>Adinetida</taxon>
        <taxon>Adinetidae</taxon>
        <taxon>Adineta</taxon>
    </lineage>
</organism>
<dbReference type="SUPFAM" id="SSF101898">
    <property type="entry name" value="NHL repeat"/>
    <property type="match status" value="1"/>
</dbReference>
<reference evidence="6" key="1">
    <citation type="submission" date="2021-02" db="EMBL/GenBank/DDBJ databases">
        <authorList>
            <person name="Nowell W R."/>
        </authorList>
    </citation>
    <scope>NUCLEOTIDE SEQUENCE</scope>
</reference>
<dbReference type="OrthoDB" id="10346656at2759"/>
<feature type="domain" description="DYW" evidence="5">
    <location>
        <begin position="974"/>
        <end position="1045"/>
    </location>
</feature>
<sequence length="1045" mass="119542">MELVPILETPNESIKKSNVNHLEGFSLIWLNNNENVDIQKELRSIINHIETFHDVEECKNYIEKTPENDRLVLVTNGESGRQIIPLIHQLRQISSIYINSDDKQWTNDFLKLKGIHAKMDELVLQIHKDHKNPRKIEEPVWVNMFTTISDAEKSTTGINGQFAFSQLLLDCLLRLKSNENDRNELISYCEKEYEGNQNELNHLDEFQSSYSSDNVLCWYTRESFFYKTLNAALRKQNIHMIYLYRSFIIDIQNQLENHQCQCATRVYRSQLISTDELNYLKNSVGQYVSVNSFLSASLQKEVAIFLLGDTKHQWIGLEKVLFEIDADPKVVTTKPFADISQFSDFIDELEVLFMPGSIFRLDSIIRDDENEIWIVQMCLSSDDEHNLKQILMDMKNEIGDGETNLCILGAVVRRMGHFDLAKKYYYRCLDELSQNDPLILTVYKDLAEISSQQKDYEEYLRLRHILVKIKEKIQLNDNEIQTSEINKLTDNGKMSIKEIIQPNDNEIHTSEIDKLTDNDAIQKRKSKKYMRCNWHLKLLICSFILILMIVTGIFTSRYMIRENSPTSSEKQKSTITSTTSSSLPLLRTKTAKITTTTITASPLLLPTATTTTTTPLSTTTTTKIKPLPTATTTTTTPLPIATTTTTTTLPSTKTNETTTTTTTKTTVKTTTITATMPTALSFNQPKFCPTADWNPFGITFANQATVGKDPTAFFINKNNTIYAVNREKKQILIWTNNSINPNKITFANFFDSASIFVTNNDDIYYGNGKENGRVYKWISNTNTSIHVMNIYSSCYGLFIDINDTLYCSMMTDHVIMKRWLNDTKMISTTAAGIGIRGNASNQLYYPMGIFIDLNFDLYVADCNNNRIQLYEHGELNGITIVGKRSTTNNISLDCPSAIVLDADKYLFIVDRGNHRIIRSRPNDIRCIIGCNGKGSDSHQLLSPTSLSFDNYGNIFILDSSNHRIQKFDFLRSSCGHSERLAIAFNLIQRPIPNRIQIMKNLRVCGDCHTFSKWVAQVRHCTIIVRDANRIHHFYPDGHCSCGDFF</sequence>
<dbReference type="PANTHER" id="PTHR24104:SF25">
    <property type="entry name" value="PROTEIN LIN-41"/>
    <property type="match status" value="1"/>
</dbReference>
<name>A0A813T2P9_9BILA</name>